<feature type="region of interest" description="Disordered" evidence="3">
    <location>
        <begin position="1130"/>
        <end position="1330"/>
    </location>
</feature>
<feature type="compositionally biased region" description="Basic residues" evidence="3">
    <location>
        <begin position="441"/>
        <end position="452"/>
    </location>
</feature>
<accession>A0A914XB08</accession>
<dbReference type="SMART" id="SM00369">
    <property type="entry name" value="LRR_TYP"/>
    <property type="match status" value="11"/>
</dbReference>
<feature type="compositionally biased region" description="Basic and acidic residues" evidence="3">
    <location>
        <begin position="1300"/>
        <end position="1316"/>
    </location>
</feature>
<name>A0A914XB08_9BILA</name>
<dbReference type="PANTHER" id="PTHR23119">
    <property type="entry name" value="DISCS LARGE"/>
    <property type="match status" value="1"/>
</dbReference>
<sequence>MFRCMPFLACNRQVDSLDKRQCNLQAVPTEVERYARSLEELLLDMNHIKELSKSLFRLHKLRRLNLSDNDIYRLPPDISSLQSLVELNLSRNDISDIPENLKFCKMLMFLDLSSNPITRLPATITQLRSLTTLGLNDVSLTQLPQDIGQLVNLKSLEVRENLIRTLPTSIAFLAQLQRLDLGQNELDELPPEMGRLTSLTELYVDANDLEALPREITDCKALQQLDVSENKLMVLPDELGELELMTDLTLSQNCIQTLPHSIGRMKKLGILKLDKNTLVTLTPAIGSCVLLQELFLTENLLTELPSSIGNLKQLKNLNLDKNQLVELPTTIGGCTSLGVLSVRDNQIEQLPMELGKLEKLRVLDSQALLKLQTEQDQRTGIKVLTCYLLPQQSASGAQDPERQPNRSIVGGPKVHFGDENVSQEEPELPLGNFERHDTPHPKPHTHAPKLKKQTIDGHVIHHDDDPHAHPTTISLGGRKKSQDDRSASPEKPVAPPRSALKHPPPAQTQIDADDQQRGVAFSNDVAENDERLESKLKRQNTPHYTKGARVHEIDQETAQQKVDRIMQNTQGDSLMALQIEQHTLPVRRDKSGGLGLSIAGGLGSTPYKGDDPGLFISKLVDDGPADRAGLKIGDKLLKVNHTDVTNVEHSIAVQCMQGARDIVEMTIAREVLKPTTSYSQSPNQSLDTSFMSEADSANKETVSTSIKRDPNGSPGFAVSGGKGSTPFRSGDESIYISSISREGPADRDGKLRVGDRVLSINGVNMRGARHDQAVALLTGHSDIEIYLVVQRDKNFNPSPMGLLATPTKPLVVGPLATSSPNPTPTSTLQFGKSTSGGLSSPFAAGPADSWDDTCEDVSIKKEKESASLGLSIVGGSDHSSHPFGINRPGVFVSKIAVGSPSARCGRLRIGDRILSVNGVDLTQAKHQDAVQALKSSGKDVLLKVVHERQPAGLREVKIEKRSKEPLGINICGGIHSPPANPLDRTDEGVFVERVQLEGAAARNGQLKAGLRLLEVNDESLLGCTQDEAADALRNAGSTVRLLVCDGFDAVLFPPSPHDGPSLDSSKEDDVFADADDSAVHCDAGPSDRPIVASTPKPDVKKPSMEPNGHYLVDQRRNDVSSGYRPHEVKLPVHATADSSSTPSSSTSPSATSDSSGPAVADRSPATAHRPTTNPTTTPTANLTNYNSSKSALLPPSKPSVPPPVAPKPAVGPKPLQQRNGGGIAPIADADDDGLDDPVALSKRPTALADKSNSPSSPAAVPERQSFNSKLKQFEHEVEVRKAPVSSSKLPKPQLPAKKPLLNEEEVRKIKEEESRKLASLPSPFDDQLSPSAMEAENNFAHLLTNSPVPRGGPAVVRTKKAENRLAAASPPTLPSPTEPLNSVEQRAAEAQKRAEWRQARLKSLEADAMKAEKVMQQVRQMNSDSTSNSRLANISEEGAHNNVNERVLQNETSVERFESVDPVTGAKTISVVERSVTQREIEMSSNRPMVALNPSEIGFMDDDASSKEGSSRR</sequence>
<feature type="domain" description="PDZ" evidence="4">
    <location>
        <begin position="703"/>
        <end position="792"/>
    </location>
</feature>
<dbReference type="Pfam" id="PF00595">
    <property type="entry name" value="PDZ"/>
    <property type="match status" value="4"/>
</dbReference>
<feature type="compositionally biased region" description="Low complexity" evidence="3">
    <location>
        <begin position="1135"/>
        <end position="1155"/>
    </location>
</feature>
<dbReference type="WBParaSite" id="PSAMB.scaffold718size42858.g8393.t1">
    <property type="protein sequence ID" value="PSAMB.scaffold718size42858.g8393.t1"/>
    <property type="gene ID" value="PSAMB.scaffold718size42858.g8393"/>
</dbReference>
<dbReference type="GO" id="GO:0098887">
    <property type="term" value="P:neurotransmitter receptor transport, endosome to postsynaptic membrane"/>
    <property type="evidence" value="ECO:0007669"/>
    <property type="project" value="TreeGrafter"/>
</dbReference>
<dbReference type="Gene3D" id="3.80.10.10">
    <property type="entry name" value="Ribonuclease Inhibitor"/>
    <property type="match status" value="3"/>
</dbReference>
<dbReference type="GO" id="GO:0098968">
    <property type="term" value="P:neurotransmitter receptor transport postsynaptic membrane to endosome"/>
    <property type="evidence" value="ECO:0007669"/>
    <property type="project" value="TreeGrafter"/>
</dbReference>
<dbReference type="GO" id="GO:0043113">
    <property type="term" value="P:receptor clustering"/>
    <property type="evidence" value="ECO:0007669"/>
    <property type="project" value="TreeGrafter"/>
</dbReference>
<dbReference type="Gene3D" id="2.30.42.10">
    <property type="match status" value="4"/>
</dbReference>
<feature type="region of interest" description="Disordered" evidence="3">
    <location>
        <begin position="1077"/>
        <end position="1114"/>
    </location>
</feature>
<feature type="compositionally biased region" description="Low complexity" evidence="3">
    <location>
        <begin position="1288"/>
        <end position="1299"/>
    </location>
</feature>
<dbReference type="SUPFAM" id="SSF52058">
    <property type="entry name" value="L domain-like"/>
    <property type="match status" value="2"/>
</dbReference>
<feature type="compositionally biased region" description="Pro residues" evidence="3">
    <location>
        <begin position="1195"/>
        <end position="1211"/>
    </location>
</feature>
<dbReference type="PANTHER" id="PTHR23119:SF44">
    <property type="entry name" value="PROTEIN LAP4"/>
    <property type="match status" value="1"/>
</dbReference>
<dbReference type="PROSITE" id="PS51450">
    <property type="entry name" value="LRR"/>
    <property type="match status" value="2"/>
</dbReference>
<proteinExistence type="predicted"/>
<evidence type="ECO:0000256" key="2">
    <source>
        <dbReference type="ARBA" id="ARBA00022737"/>
    </source>
</evidence>
<dbReference type="SUPFAM" id="SSF50156">
    <property type="entry name" value="PDZ domain-like"/>
    <property type="match status" value="4"/>
</dbReference>
<feature type="compositionally biased region" description="Basic and acidic residues" evidence="3">
    <location>
        <begin position="1271"/>
        <end position="1281"/>
    </location>
</feature>
<dbReference type="InterPro" id="IPR050614">
    <property type="entry name" value="Synaptic_Scaffolding_LAP-MAGUK"/>
</dbReference>
<evidence type="ECO:0000256" key="3">
    <source>
        <dbReference type="SAM" id="MobiDB-lite"/>
    </source>
</evidence>
<feature type="compositionally biased region" description="Polar residues" evidence="3">
    <location>
        <begin position="675"/>
        <end position="691"/>
    </location>
</feature>
<keyword evidence="2" id="KW-0677">Repeat</keyword>
<dbReference type="SMART" id="SM00364">
    <property type="entry name" value="LRR_BAC"/>
    <property type="match status" value="9"/>
</dbReference>
<feature type="compositionally biased region" description="Basic and acidic residues" evidence="3">
    <location>
        <begin position="453"/>
        <end position="468"/>
    </location>
</feature>
<feature type="region of interest" description="Disordered" evidence="3">
    <location>
        <begin position="1342"/>
        <end position="1394"/>
    </location>
</feature>
<feature type="region of interest" description="Disordered" evidence="3">
    <location>
        <begin position="1480"/>
        <end position="1513"/>
    </location>
</feature>
<feature type="compositionally biased region" description="Low complexity" evidence="3">
    <location>
        <begin position="1164"/>
        <end position="1194"/>
    </location>
</feature>
<dbReference type="GO" id="GO:0014069">
    <property type="term" value="C:postsynaptic density"/>
    <property type="evidence" value="ECO:0007669"/>
    <property type="project" value="TreeGrafter"/>
</dbReference>
<dbReference type="InterPro" id="IPR001611">
    <property type="entry name" value="Leu-rich_rpt"/>
</dbReference>
<dbReference type="GO" id="GO:0045197">
    <property type="term" value="P:establishment or maintenance of epithelial cell apical/basal polarity"/>
    <property type="evidence" value="ECO:0007669"/>
    <property type="project" value="TreeGrafter"/>
</dbReference>
<dbReference type="InterPro" id="IPR003591">
    <property type="entry name" value="Leu-rich_rpt_typical-subtyp"/>
</dbReference>
<evidence type="ECO:0000313" key="5">
    <source>
        <dbReference type="Proteomes" id="UP000887566"/>
    </source>
</evidence>
<dbReference type="GO" id="GO:0098609">
    <property type="term" value="P:cell-cell adhesion"/>
    <property type="evidence" value="ECO:0007669"/>
    <property type="project" value="TreeGrafter"/>
</dbReference>
<feature type="domain" description="PDZ" evidence="4">
    <location>
        <begin position="583"/>
        <end position="671"/>
    </location>
</feature>
<dbReference type="GO" id="GO:0019901">
    <property type="term" value="F:protein kinase binding"/>
    <property type="evidence" value="ECO:0007669"/>
    <property type="project" value="TreeGrafter"/>
</dbReference>
<dbReference type="SMART" id="SM00228">
    <property type="entry name" value="PDZ"/>
    <property type="match status" value="4"/>
</dbReference>
<feature type="region of interest" description="Disordered" evidence="3">
    <location>
        <begin position="675"/>
        <end position="725"/>
    </location>
</feature>
<feature type="domain" description="PDZ" evidence="4">
    <location>
        <begin position="955"/>
        <end position="1043"/>
    </location>
</feature>
<dbReference type="InterPro" id="IPR036034">
    <property type="entry name" value="PDZ_sf"/>
</dbReference>
<protein>
    <submittedName>
        <fullName evidence="6">PDZ domain-containing protein</fullName>
    </submittedName>
</protein>
<dbReference type="GO" id="GO:0016323">
    <property type="term" value="C:basolateral plasma membrane"/>
    <property type="evidence" value="ECO:0007669"/>
    <property type="project" value="TreeGrafter"/>
</dbReference>
<dbReference type="PROSITE" id="PS50106">
    <property type="entry name" value="PDZ"/>
    <property type="match status" value="4"/>
</dbReference>
<evidence type="ECO:0000313" key="6">
    <source>
        <dbReference type="WBParaSite" id="PSAMB.scaffold718size42858.g8393.t1"/>
    </source>
</evidence>
<feature type="compositionally biased region" description="Basic and acidic residues" evidence="3">
    <location>
        <begin position="1504"/>
        <end position="1513"/>
    </location>
</feature>
<dbReference type="InterPro" id="IPR032675">
    <property type="entry name" value="LRR_dom_sf"/>
</dbReference>
<dbReference type="GO" id="GO:0005912">
    <property type="term" value="C:adherens junction"/>
    <property type="evidence" value="ECO:0007669"/>
    <property type="project" value="TreeGrafter"/>
</dbReference>
<dbReference type="Pfam" id="PF13855">
    <property type="entry name" value="LRR_8"/>
    <property type="match status" value="1"/>
</dbReference>
<dbReference type="Proteomes" id="UP000887566">
    <property type="component" value="Unplaced"/>
</dbReference>
<organism evidence="5 6">
    <name type="scientific">Plectus sambesii</name>
    <dbReference type="NCBI Taxonomy" id="2011161"/>
    <lineage>
        <taxon>Eukaryota</taxon>
        <taxon>Metazoa</taxon>
        <taxon>Ecdysozoa</taxon>
        <taxon>Nematoda</taxon>
        <taxon>Chromadorea</taxon>
        <taxon>Plectida</taxon>
        <taxon>Plectina</taxon>
        <taxon>Plectoidea</taxon>
        <taxon>Plectidae</taxon>
        <taxon>Plectus</taxon>
    </lineage>
</organism>
<reference evidence="6" key="1">
    <citation type="submission" date="2022-11" db="UniProtKB">
        <authorList>
            <consortium name="WormBaseParasite"/>
        </authorList>
    </citation>
    <scope>IDENTIFICATION</scope>
</reference>
<keyword evidence="5" id="KW-1185">Reference proteome</keyword>
<dbReference type="Pfam" id="PF23598">
    <property type="entry name" value="LRR_14"/>
    <property type="match status" value="1"/>
</dbReference>
<dbReference type="GO" id="GO:0045211">
    <property type="term" value="C:postsynaptic membrane"/>
    <property type="evidence" value="ECO:0007669"/>
    <property type="project" value="TreeGrafter"/>
</dbReference>
<evidence type="ECO:0000259" key="4">
    <source>
        <dbReference type="PROSITE" id="PS50106"/>
    </source>
</evidence>
<feature type="domain" description="PDZ" evidence="4">
    <location>
        <begin position="856"/>
        <end position="948"/>
    </location>
</feature>
<evidence type="ECO:0000256" key="1">
    <source>
        <dbReference type="ARBA" id="ARBA00022614"/>
    </source>
</evidence>
<feature type="region of interest" description="Disordered" evidence="3">
    <location>
        <begin position="393"/>
        <end position="545"/>
    </location>
</feature>
<keyword evidence="1" id="KW-0433">Leucine-rich repeat</keyword>
<dbReference type="InterPro" id="IPR055414">
    <property type="entry name" value="LRR_R13L4/SHOC2-like"/>
</dbReference>
<dbReference type="InterPro" id="IPR001478">
    <property type="entry name" value="PDZ"/>
</dbReference>